<dbReference type="Proteomes" id="UP001054837">
    <property type="component" value="Unassembled WGS sequence"/>
</dbReference>
<keyword evidence="2" id="KW-1185">Reference proteome</keyword>
<protein>
    <submittedName>
        <fullName evidence="1">Uncharacterized protein</fullName>
    </submittedName>
</protein>
<accession>A0AAV4WWZ5</accession>
<evidence type="ECO:0000313" key="1">
    <source>
        <dbReference type="EMBL" id="GIY87002.1"/>
    </source>
</evidence>
<gene>
    <name evidence="1" type="ORF">CDAR_98621</name>
</gene>
<reference evidence="1 2" key="1">
    <citation type="submission" date="2021-06" db="EMBL/GenBank/DDBJ databases">
        <title>Caerostris darwini draft genome.</title>
        <authorList>
            <person name="Kono N."/>
            <person name="Arakawa K."/>
        </authorList>
    </citation>
    <scope>NUCLEOTIDE SEQUENCE [LARGE SCALE GENOMIC DNA]</scope>
</reference>
<comment type="caution">
    <text evidence="1">The sequence shown here is derived from an EMBL/GenBank/DDBJ whole genome shotgun (WGS) entry which is preliminary data.</text>
</comment>
<evidence type="ECO:0000313" key="2">
    <source>
        <dbReference type="Proteomes" id="UP001054837"/>
    </source>
</evidence>
<proteinExistence type="predicted"/>
<dbReference type="AlphaFoldDB" id="A0AAV4WWZ5"/>
<dbReference type="EMBL" id="BPLQ01015269">
    <property type="protein sequence ID" value="GIY87002.1"/>
    <property type="molecule type" value="Genomic_DNA"/>
</dbReference>
<organism evidence="1 2">
    <name type="scientific">Caerostris darwini</name>
    <dbReference type="NCBI Taxonomy" id="1538125"/>
    <lineage>
        <taxon>Eukaryota</taxon>
        <taxon>Metazoa</taxon>
        <taxon>Ecdysozoa</taxon>
        <taxon>Arthropoda</taxon>
        <taxon>Chelicerata</taxon>
        <taxon>Arachnida</taxon>
        <taxon>Araneae</taxon>
        <taxon>Araneomorphae</taxon>
        <taxon>Entelegynae</taxon>
        <taxon>Araneoidea</taxon>
        <taxon>Araneidae</taxon>
        <taxon>Caerostris</taxon>
    </lineage>
</organism>
<name>A0AAV4WWZ5_9ARAC</name>
<sequence>MFPLGNTIYRGFPLHPQLPSTDGIYEVSTCARNSVLVQSCWCVFSVQFIPVLHSAGPYLADVAGPGSFFLHAGRNQVNSHLASVFEIHHDLKVESAIVFLATAAARCRSTRLAETARLTGGRTDRT</sequence>